<organism evidence="4 5">
    <name type="scientific">Durusdinium trenchii</name>
    <dbReference type="NCBI Taxonomy" id="1381693"/>
    <lineage>
        <taxon>Eukaryota</taxon>
        <taxon>Sar</taxon>
        <taxon>Alveolata</taxon>
        <taxon>Dinophyceae</taxon>
        <taxon>Suessiales</taxon>
        <taxon>Symbiodiniaceae</taxon>
        <taxon>Durusdinium</taxon>
    </lineage>
</organism>
<comment type="caution">
    <text evidence="4">The sequence shown here is derived from an EMBL/GenBank/DDBJ whole genome shotgun (WGS) entry which is preliminary data.</text>
</comment>
<sequence length="365" mass="38772">MSPQAAADVLRQVSDFGLAPSIIALPVTGRSTTGMVTKTGPVVESMQRSARKASPWCKAAAMTSRDDRGRGGPVLVEGAMIQVFAWECTGLLQVTFVGSTRSFWAFASELLELLQRHQAPLQRLTVRASTTDAAIPAGEGVELLFAVLRGGNDAGVESLTVEELVLRDELMEEVKCFMARNNLSSLALKQCGLEGAQAEKLLTLEGAQSEKLTHLDLSRNALGLEGANVLANWLPSLPTLQVLMLGGNALGPAGLATLVPALAPSLKILDLSLNGLGTTGIEALMPAELKLESLNLYGNWLGSTNAEVVPVLLQSMSDTLITLDLAPLGPPFALWDGERCVPMRWCVRLSRSGLREPVAEAAPKK</sequence>
<dbReference type="SMART" id="SM00368">
    <property type="entry name" value="LRR_RI"/>
    <property type="match status" value="2"/>
</dbReference>
<dbReference type="SUPFAM" id="SSF52047">
    <property type="entry name" value="RNI-like"/>
    <property type="match status" value="1"/>
</dbReference>
<proteinExistence type="predicted"/>
<keyword evidence="5" id="KW-1185">Reference proteome</keyword>
<evidence type="ECO:0000256" key="3">
    <source>
        <dbReference type="ARBA" id="ARBA00022737"/>
    </source>
</evidence>
<evidence type="ECO:0000256" key="2">
    <source>
        <dbReference type="ARBA" id="ARBA00022614"/>
    </source>
</evidence>
<dbReference type="InterPro" id="IPR027038">
    <property type="entry name" value="RanGap"/>
</dbReference>
<dbReference type="InterPro" id="IPR001611">
    <property type="entry name" value="Leu-rich_rpt"/>
</dbReference>
<evidence type="ECO:0000256" key="1">
    <source>
        <dbReference type="ARBA" id="ARBA00022468"/>
    </source>
</evidence>
<gene>
    <name evidence="4" type="ORF">SCF082_LOCUS34805</name>
</gene>
<dbReference type="Proteomes" id="UP001642464">
    <property type="component" value="Unassembled WGS sequence"/>
</dbReference>
<dbReference type="Pfam" id="PF13516">
    <property type="entry name" value="LRR_6"/>
    <property type="match status" value="3"/>
</dbReference>
<name>A0ABP0P1A9_9DINO</name>
<keyword evidence="3" id="KW-0677">Repeat</keyword>
<dbReference type="Gene3D" id="3.80.10.10">
    <property type="entry name" value="Ribonuclease Inhibitor"/>
    <property type="match status" value="1"/>
</dbReference>
<keyword evidence="1" id="KW-0343">GTPase activation</keyword>
<evidence type="ECO:0000313" key="4">
    <source>
        <dbReference type="EMBL" id="CAK9069576.1"/>
    </source>
</evidence>
<accession>A0ABP0P1A9</accession>
<evidence type="ECO:0000313" key="5">
    <source>
        <dbReference type="Proteomes" id="UP001642464"/>
    </source>
</evidence>
<dbReference type="PANTHER" id="PTHR24113">
    <property type="entry name" value="RAN GTPASE-ACTIVATING PROTEIN 1"/>
    <property type="match status" value="1"/>
</dbReference>
<keyword evidence="2" id="KW-0433">Leucine-rich repeat</keyword>
<protein>
    <submittedName>
        <fullName evidence="4">Protein NLRC5</fullName>
    </submittedName>
</protein>
<reference evidence="4 5" key="1">
    <citation type="submission" date="2024-02" db="EMBL/GenBank/DDBJ databases">
        <authorList>
            <person name="Chen Y."/>
            <person name="Shah S."/>
            <person name="Dougan E. K."/>
            <person name="Thang M."/>
            <person name="Chan C."/>
        </authorList>
    </citation>
    <scope>NUCLEOTIDE SEQUENCE [LARGE SCALE GENOMIC DNA]</scope>
</reference>
<dbReference type="InterPro" id="IPR032675">
    <property type="entry name" value="LRR_dom_sf"/>
</dbReference>
<dbReference type="EMBL" id="CAXAMM010032335">
    <property type="protein sequence ID" value="CAK9069576.1"/>
    <property type="molecule type" value="Genomic_DNA"/>
</dbReference>
<dbReference type="PANTHER" id="PTHR24113:SF12">
    <property type="entry name" value="RAN GTPASE-ACTIVATING PROTEIN 1"/>
    <property type="match status" value="1"/>
</dbReference>